<feature type="compositionally biased region" description="Polar residues" evidence="1">
    <location>
        <begin position="129"/>
        <end position="142"/>
    </location>
</feature>
<feature type="compositionally biased region" description="Basic and acidic residues" evidence="1">
    <location>
        <begin position="183"/>
        <end position="213"/>
    </location>
</feature>
<dbReference type="AlphaFoldDB" id="A0ABD0YE14"/>
<comment type="caution">
    <text evidence="2">The sequence shown here is derived from an EMBL/GenBank/DDBJ whole genome shotgun (WGS) entry which is preliminary data.</text>
</comment>
<evidence type="ECO:0000313" key="3">
    <source>
        <dbReference type="Proteomes" id="UP001558652"/>
    </source>
</evidence>
<protein>
    <submittedName>
        <fullName evidence="2">Uncharacterized protein</fullName>
    </submittedName>
</protein>
<proteinExistence type="predicted"/>
<reference evidence="2 3" key="1">
    <citation type="submission" date="2024-07" db="EMBL/GenBank/DDBJ databases">
        <title>Chromosome-level genome assembly of the water stick insect Ranatra chinensis (Heteroptera: Nepidae).</title>
        <authorList>
            <person name="Liu X."/>
        </authorList>
    </citation>
    <scope>NUCLEOTIDE SEQUENCE [LARGE SCALE GENOMIC DNA]</scope>
    <source>
        <strain evidence="2">Cailab_2021Rc</strain>
        <tissue evidence="2">Muscle</tissue>
    </source>
</reference>
<name>A0ABD0YE14_9HEMI</name>
<evidence type="ECO:0000256" key="1">
    <source>
        <dbReference type="SAM" id="MobiDB-lite"/>
    </source>
</evidence>
<keyword evidence="3" id="KW-1185">Reference proteome</keyword>
<gene>
    <name evidence="2" type="ORF">AAG570_012442</name>
</gene>
<dbReference type="Proteomes" id="UP001558652">
    <property type="component" value="Unassembled WGS sequence"/>
</dbReference>
<organism evidence="2 3">
    <name type="scientific">Ranatra chinensis</name>
    <dbReference type="NCBI Taxonomy" id="642074"/>
    <lineage>
        <taxon>Eukaryota</taxon>
        <taxon>Metazoa</taxon>
        <taxon>Ecdysozoa</taxon>
        <taxon>Arthropoda</taxon>
        <taxon>Hexapoda</taxon>
        <taxon>Insecta</taxon>
        <taxon>Pterygota</taxon>
        <taxon>Neoptera</taxon>
        <taxon>Paraneoptera</taxon>
        <taxon>Hemiptera</taxon>
        <taxon>Heteroptera</taxon>
        <taxon>Panheteroptera</taxon>
        <taxon>Nepomorpha</taxon>
        <taxon>Nepidae</taxon>
        <taxon>Ranatrinae</taxon>
        <taxon>Ranatra</taxon>
    </lineage>
</organism>
<accession>A0ABD0YE14</accession>
<feature type="compositionally biased region" description="Basic and acidic residues" evidence="1">
    <location>
        <begin position="163"/>
        <end position="175"/>
    </location>
</feature>
<dbReference type="EMBL" id="JBFDAA010000008">
    <property type="protein sequence ID" value="KAL1129497.1"/>
    <property type="molecule type" value="Genomic_DNA"/>
</dbReference>
<sequence length="213" mass="23939">MGTVTLAEVVPYAVRRDPAGGTETTALGGEREIAGGGVKSRAALMMKVSQLLAHQANMVARAAMQATSQPAFHCDPVGRSKGGSPGTYAQSFEAQVRVICDRFQETEGDREKAQYHMDLSGGAYKVQNASQDYKIPKNSNGVPQIRRDRRVDKSGNSQTQEESSEKRLPGREEYRPPIQKRWIPKEAYRSRDYHRPREYREQGQKERQDDRLL</sequence>
<evidence type="ECO:0000313" key="2">
    <source>
        <dbReference type="EMBL" id="KAL1129497.1"/>
    </source>
</evidence>
<feature type="region of interest" description="Disordered" evidence="1">
    <location>
        <begin position="129"/>
        <end position="213"/>
    </location>
</feature>